<protein>
    <recommendedName>
        <fullName evidence="4">SWIM-type domain-containing protein</fullName>
    </recommendedName>
</protein>
<feature type="compositionally biased region" description="Polar residues" evidence="1">
    <location>
        <begin position="238"/>
        <end position="258"/>
    </location>
</feature>
<feature type="compositionally biased region" description="Low complexity" evidence="1">
    <location>
        <begin position="82"/>
        <end position="97"/>
    </location>
</feature>
<gene>
    <name evidence="2" type="ORF">TWF481_011896</name>
</gene>
<evidence type="ECO:0000313" key="3">
    <source>
        <dbReference type="Proteomes" id="UP001370758"/>
    </source>
</evidence>
<feature type="compositionally biased region" description="Basic residues" evidence="1">
    <location>
        <begin position="163"/>
        <end position="180"/>
    </location>
</feature>
<comment type="caution">
    <text evidence="2">The sequence shown here is derived from an EMBL/GenBank/DDBJ whole genome shotgun (WGS) entry which is preliminary data.</text>
</comment>
<feature type="compositionally biased region" description="Acidic residues" evidence="1">
    <location>
        <begin position="114"/>
        <end position="130"/>
    </location>
</feature>
<proteinExistence type="predicted"/>
<feature type="region of interest" description="Disordered" evidence="1">
    <location>
        <begin position="323"/>
        <end position="366"/>
    </location>
</feature>
<evidence type="ECO:0008006" key="4">
    <source>
        <dbReference type="Google" id="ProtNLM"/>
    </source>
</evidence>
<feature type="compositionally biased region" description="Acidic residues" evidence="1">
    <location>
        <begin position="186"/>
        <end position="215"/>
    </location>
</feature>
<feature type="compositionally biased region" description="Basic and acidic residues" evidence="1">
    <location>
        <begin position="16"/>
        <end position="44"/>
    </location>
</feature>
<keyword evidence="3" id="KW-1185">Reference proteome</keyword>
<dbReference type="AlphaFoldDB" id="A0AAV9W1I9"/>
<dbReference type="Proteomes" id="UP001370758">
    <property type="component" value="Unassembled WGS sequence"/>
</dbReference>
<name>A0AAV9W1I9_9PEZI</name>
<reference evidence="2 3" key="1">
    <citation type="submission" date="2023-08" db="EMBL/GenBank/DDBJ databases">
        <authorList>
            <person name="Palmer J.M."/>
        </authorList>
    </citation>
    <scope>NUCLEOTIDE SEQUENCE [LARGE SCALE GENOMIC DNA]</scope>
    <source>
        <strain evidence="2 3">TWF481</strain>
    </source>
</reference>
<feature type="compositionally biased region" description="Basic residues" evidence="1">
    <location>
        <begin position="98"/>
        <end position="107"/>
    </location>
</feature>
<accession>A0AAV9W1I9</accession>
<evidence type="ECO:0000256" key="1">
    <source>
        <dbReference type="SAM" id="MobiDB-lite"/>
    </source>
</evidence>
<feature type="region of interest" description="Disordered" evidence="1">
    <location>
        <begin position="1"/>
        <end position="264"/>
    </location>
</feature>
<organism evidence="2 3">
    <name type="scientific">Arthrobotrys musiformis</name>
    <dbReference type="NCBI Taxonomy" id="47236"/>
    <lineage>
        <taxon>Eukaryota</taxon>
        <taxon>Fungi</taxon>
        <taxon>Dikarya</taxon>
        <taxon>Ascomycota</taxon>
        <taxon>Pezizomycotina</taxon>
        <taxon>Orbiliomycetes</taxon>
        <taxon>Orbiliales</taxon>
        <taxon>Orbiliaceae</taxon>
        <taxon>Arthrobotrys</taxon>
    </lineage>
</organism>
<dbReference type="EMBL" id="JAVHJL010000009">
    <property type="protein sequence ID" value="KAK6497489.1"/>
    <property type="molecule type" value="Genomic_DNA"/>
</dbReference>
<evidence type="ECO:0000313" key="2">
    <source>
        <dbReference type="EMBL" id="KAK6497489.1"/>
    </source>
</evidence>
<sequence>MPPRKTMPVQVPAAEPTRRSARNIDRKEKKQKQEEEEARERERANAALPKATSGKSSKPAKATGVKTSRGGKKVEQQKKTTKAASQKTTAKVSGNKPNTKKPRKTKKQLLEEQEKGDEEVEGQESSEEEVAPAPKKKKAEKAVVPAQPPGKKRKAVAAPQPVAKKRKITISAKAKGKQKARIPSPEIEDGDEDEEPEEDEEESQEENEDEEDEEEVSPKTKRARTADSDTLPPFTLASLDTPSTNKITYNSSPSSDVPTVSIPPGFTVKVSAFEITHIDSKDNGYECNCKQYRSTTILKTCKHLLLLNGPRFEKKRLDEVKAKLDGTKAKSTSGVEADAPVGGEAEPSTPEEESVPATQEGGGDGQ</sequence>